<dbReference type="OrthoDB" id="9814909at2"/>
<accession>A0A3Q8XPF3</accession>
<dbReference type="Pfam" id="PF00494">
    <property type="entry name" value="SQS_PSY"/>
    <property type="match status" value="1"/>
</dbReference>
<gene>
    <name evidence="1" type="ORF">D5400_13685</name>
</gene>
<dbReference type="RefSeq" id="WP_126010507.1">
    <property type="nucleotide sequence ID" value="NZ_CP032509.1"/>
</dbReference>
<proteinExistence type="predicted"/>
<dbReference type="AlphaFoldDB" id="A0A3Q8XPF3"/>
<evidence type="ECO:0000313" key="2">
    <source>
        <dbReference type="Proteomes" id="UP000268192"/>
    </source>
</evidence>
<dbReference type="InterPro" id="IPR008949">
    <property type="entry name" value="Isoprenoid_synthase_dom_sf"/>
</dbReference>
<evidence type="ECO:0000313" key="1">
    <source>
        <dbReference type="EMBL" id="AZN72188.1"/>
    </source>
</evidence>
<dbReference type="KEGG" id="abaw:D5400_13685"/>
<dbReference type="EMBL" id="CP032509">
    <property type="protein sequence ID" value="AZN72188.1"/>
    <property type="molecule type" value="Genomic_DNA"/>
</dbReference>
<organism evidence="1 2">
    <name type="scientific">Georhizobium profundi</name>
    <dbReference type="NCBI Taxonomy" id="2341112"/>
    <lineage>
        <taxon>Bacteria</taxon>
        <taxon>Pseudomonadati</taxon>
        <taxon>Pseudomonadota</taxon>
        <taxon>Alphaproteobacteria</taxon>
        <taxon>Hyphomicrobiales</taxon>
        <taxon>Rhizobiaceae</taxon>
        <taxon>Georhizobium</taxon>
    </lineage>
</organism>
<name>A0A3Q8XPF3_9HYPH</name>
<dbReference type="InterPro" id="IPR002060">
    <property type="entry name" value="Squ/phyt_synthse"/>
</dbReference>
<dbReference type="SUPFAM" id="SSF48576">
    <property type="entry name" value="Terpenoid synthases"/>
    <property type="match status" value="1"/>
</dbReference>
<reference evidence="1 2" key="1">
    <citation type="submission" date="2018-09" db="EMBL/GenBank/DDBJ databases">
        <title>Marinorhizobium profundi gen. nov., sp. nov., isolated from a deep-sea sediment sample from the New Britain Trench and proposal of Marinorhizobiaceae fam. nov. in the order Rhizobiales of the class Alphaproteobacteria.</title>
        <authorList>
            <person name="Cao J."/>
        </authorList>
    </citation>
    <scope>NUCLEOTIDE SEQUENCE [LARGE SCALE GENOMIC DNA]</scope>
    <source>
        <strain evidence="1 2">WS11</strain>
    </source>
</reference>
<keyword evidence="2" id="KW-1185">Reference proteome</keyword>
<sequence>MDREADGTLTQHEAYCLAELRELDRDRYLACLLSPASVRGALASLYLFNAEIARVRDLVREPLAGEVRLQWWRDVITGSGTSAAAGHPGAEALLATIDRHRLPRGAFDRFIEARLFDLYDDPMPDRAGFEAYAGETAATVIQLVAVILGGERATSAAEAAGHAGVAQVVAGTLLLLPIHHARGQLLVPGDILSACGTDAESFLGERHHEGSVIAALVAYGRDHLERARSAAKRMDRDLFAAFLPIALVAPILDRAARSGKTIEDLSSIQPPQWRRQLRLLRAAATSRF</sequence>
<protein>
    <submittedName>
        <fullName evidence="1">Phytoene/squalene synthase family protein</fullName>
    </submittedName>
</protein>
<dbReference type="Gene3D" id="1.10.600.10">
    <property type="entry name" value="Farnesyl Diphosphate Synthase"/>
    <property type="match status" value="1"/>
</dbReference>
<dbReference type="Proteomes" id="UP000268192">
    <property type="component" value="Chromosome"/>
</dbReference>